<evidence type="ECO:0000256" key="12">
    <source>
        <dbReference type="ARBA" id="ARBA00033413"/>
    </source>
</evidence>
<dbReference type="GO" id="GO:0003848">
    <property type="term" value="F:2-amino-4-hydroxy-6-hydroxymethyldihydropteridine diphosphokinase activity"/>
    <property type="evidence" value="ECO:0007669"/>
    <property type="project" value="UniProtKB-EC"/>
</dbReference>
<dbReference type="GO" id="GO:0046656">
    <property type="term" value="P:folic acid biosynthetic process"/>
    <property type="evidence" value="ECO:0007669"/>
    <property type="project" value="UniProtKB-KW"/>
</dbReference>
<evidence type="ECO:0000256" key="10">
    <source>
        <dbReference type="ARBA" id="ARBA00029409"/>
    </source>
</evidence>
<comment type="similarity">
    <text evidence="2">Belongs to the HPPK family.</text>
</comment>
<evidence type="ECO:0000256" key="8">
    <source>
        <dbReference type="ARBA" id="ARBA00022840"/>
    </source>
</evidence>
<feature type="domain" description="7,8-dihydro-6-hydroxymethylpterin-pyrophosphokinase" evidence="13">
    <location>
        <begin position="92"/>
        <end position="103"/>
    </location>
</feature>
<accession>A0AB33Z580</accession>
<protein>
    <recommendedName>
        <fullName evidence="4">2-amino-4-hydroxy-6-hydroxymethyldihydropteridine pyrophosphokinase</fullName>
        <ecNumber evidence="3">2.7.6.3</ecNumber>
    </recommendedName>
    <alternativeName>
        <fullName evidence="11">6-hydroxymethyl-7,8-dihydropterin pyrophosphokinase</fullName>
    </alternativeName>
    <alternativeName>
        <fullName evidence="12">7,8-dihydro-6-hydroxymethylpterin-pyrophosphokinase</fullName>
    </alternativeName>
</protein>
<evidence type="ECO:0000256" key="7">
    <source>
        <dbReference type="ARBA" id="ARBA00022777"/>
    </source>
</evidence>
<keyword evidence="6" id="KW-0547">Nucleotide-binding</keyword>
<keyword evidence="15" id="KW-1185">Reference proteome</keyword>
<evidence type="ECO:0000313" key="15">
    <source>
        <dbReference type="Proteomes" id="UP000015462"/>
    </source>
</evidence>
<comment type="function">
    <text evidence="10">Catalyzes the transfer of pyrophosphate from adenosine triphosphate (ATP) to 6-hydroxymethyl-7,8-dihydropterin, an enzymatic step in folate biosynthesis pathway.</text>
</comment>
<proteinExistence type="inferred from homology"/>
<dbReference type="GO" id="GO:0005524">
    <property type="term" value="F:ATP binding"/>
    <property type="evidence" value="ECO:0007669"/>
    <property type="project" value="UniProtKB-KW"/>
</dbReference>
<dbReference type="Proteomes" id="UP000015462">
    <property type="component" value="Unassembled WGS sequence"/>
</dbReference>
<dbReference type="EMBL" id="ASHL01000001">
    <property type="protein sequence ID" value="EPD14395.1"/>
    <property type="molecule type" value="Genomic_DNA"/>
</dbReference>
<evidence type="ECO:0000256" key="9">
    <source>
        <dbReference type="ARBA" id="ARBA00022909"/>
    </source>
</evidence>
<evidence type="ECO:0000259" key="13">
    <source>
        <dbReference type="PROSITE" id="PS00794"/>
    </source>
</evidence>
<dbReference type="AlphaFoldDB" id="A0AB33Z580"/>
<evidence type="ECO:0000256" key="5">
    <source>
        <dbReference type="ARBA" id="ARBA00022679"/>
    </source>
</evidence>
<evidence type="ECO:0000256" key="3">
    <source>
        <dbReference type="ARBA" id="ARBA00013253"/>
    </source>
</evidence>
<dbReference type="NCBIfam" id="TIGR01498">
    <property type="entry name" value="folK"/>
    <property type="match status" value="1"/>
</dbReference>
<dbReference type="PROSITE" id="PS00794">
    <property type="entry name" value="HPPK"/>
    <property type="match status" value="1"/>
</dbReference>
<keyword evidence="5" id="KW-0808">Transferase</keyword>
<dbReference type="Pfam" id="PF01288">
    <property type="entry name" value="HPPK"/>
    <property type="match status" value="1"/>
</dbReference>
<keyword evidence="7" id="KW-0418">Kinase</keyword>
<dbReference type="InterPro" id="IPR000550">
    <property type="entry name" value="Hppk"/>
</dbReference>
<gene>
    <name evidence="14" type="ORF">L196_02820</name>
</gene>
<dbReference type="InterPro" id="IPR035907">
    <property type="entry name" value="Hppk_sf"/>
</dbReference>
<dbReference type="EC" id="2.7.6.3" evidence="3"/>
<evidence type="ECO:0000256" key="1">
    <source>
        <dbReference type="ARBA" id="ARBA00005051"/>
    </source>
</evidence>
<dbReference type="PANTHER" id="PTHR43071">
    <property type="entry name" value="2-AMINO-4-HYDROXY-6-HYDROXYMETHYLDIHYDROPTERIDINE PYROPHOSPHOKINASE"/>
    <property type="match status" value="1"/>
</dbReference>
<organism evidence="14 15">
    <name type="scientific">Cycloclasticus pugetii</name>
    <dbReference type="NCBI Taxonomy" id="34068"/>
    <lineage>
        <taxon>Bacteria</taxon>
        <taxon>Pseudomonadati</taxon>
        <taxon>Pseudomonadota</taxon>
        <taxon>Gammaproteobacteria</taxon>
        <taxon>Thiotrichales</taxon>
        <taxon>Piscirickettsiaceae</taxon>
        <taxon>Cycloclasticus</taxon>
    </lineage>
</organism>
<dbReference type="Gene3D" id="3.30.70.560">
    <property type="entry name" value="7,8-Dihydro-6-hydroxymethylpterin-pyrophosphokinase HPPK"/>
    <property type="match status" value="1"/>
</dbReference>
<sequence length="167" mass="18321">MQHSVSAYIGLGSNLSNPTQQVLTAIERLKQLKNCSLELVSSLYQTPPMGPQDQPDYTNAVAKVSTSLTPYELLTSLQAIENQHGRTRDSGRWGARTLDLDILLYDALVSQDPELTLPHPGIASRAFVLYPLIELNKDLNIPTLGPVQTLIDKLNDSAPTRLDSAKI</sequence>
<evidence type="ECO:0000256" key="4">
    <source>
        <dbReference type="ARBA" id="ARBA00016218"/>
    </source>
</evidence>
<keyword evidence="8" id="KW-0067">ATP-binding</keyword>
<dbReference type="GO" id="GO:0016301">
    <property type="term" value="F:kinase activity"/>
    <property type="evidence" value="ECO:0007669"/>
    <property type="project" value="UniProtKB-KW"/>
</dbReference>
<comment type="pathway">
    <text evidence="1">Cofactor biosynthesis; tetrahydrofolate biosynthesis; 2-amino-4-hydroxy-6-hydroxymethyl-7,8-dihydropteridine diphosphate from 7,8-dihydroneopterin triphosphate: step 4/4.</text>
</comment>
<evidence type="ECO:0000256" key="2">
    <source>
        <dbReference type="ARBA" id="ARBA00005810"/>
    </source>
</evidence>
<evidence type="ECO:0000313" key="14">
    <source>
        <dbReference type="EMBL" id="EPD14395.1"/>
    </source>
</evidence>
<dbReference type="PANTHER" id="PTHR43071:SF1">
    <property type="entry name" value="2-AMINO-4-HYDROXY-6-HYDROXYMETHYLDIHYDROPTERIDINE PYROPHOSPHOKINASE"/>
    <property type="match status" value="1"/>
</dbReference>
<reference evidence="14 15" key="1">
    <citation type="journal article" date="2013" name="Genome Announc.">
        <title>Genome Sequence of the Pyrene- and Fluoranthene-Degrading Bacterium Cycloclasticus sp. Strain PY97M.</title>
        <authorList>
            <person name="Cui Z."/>
            <person name="Xu G."/>
            <person name="Li Q."/>
            <person name="Gao W."/>
            <person name="Zheng L."/>
        </authorList>
    </citation>
    <scope>NUCLEOTIDE SEQUENCE [LARGE SCALE GENOMIC DNA]</scope>
    <source>
        <strain evidence="14 15">PY97M</strain>
    </source>
</reference>
<name>A0AB33Z580_9GAMM</name>
<keyword evidence="9" id="KW-0289">Folate biosynthesis</keyword>
<dbReference type="CDD" id="cd00483">
    <property type="entry name" value="HPPK"/>
    <property type="match status" value="1"/>
</dbReference>
<comment type="caution">
    <text evidence="14">The sequence shown here is derived from an EMBL/GenBank/DDBJ whole genome shotgun (WGS) entry which is preliminary data.</text>
</comment>
<evidence type="ECO:0000256" key="6">
    <source>
        <dbReference type="ARBA" id="ARBA00022741"/>
    </source>
</evidence>
<dbReference type="RefSeq" id="WP_016389893.1">
    <property type="nucleotide sequence ID" value="NZ_KE646805.1"/>
</dbReference>
<evidence type="ECO:0000256" key="11">
    <source>
        <dbReference type="ARBA" id="ARBA00029766"/>
    </source>
</evidence>
<dbReference type="SUPFAM" id="SSF55083">
    <property type="entry name" value="6-hydroxymethyl-7,8-dihydropterin pyrophosphokinase, HPPK"/>
    <property type="match status" value="1"/>
</dbReference>